<feature type="domain" description="HTH tetR-type" evidence="5">
    <location>
        <begin position="7"/>
        <end position="67"/>
    </location>
</feature>
<sequence length="200" mass="21464">MPPADAPLTREQILVAAEDVLRRFGPAKATVVDVARALGVSHAAVYRHVANKAELRDLIIGRWLEGIMAPLRAIAARPGPAPQRLRQLFDALISVKRRRAADDPELLAAYRTLVGGAKSAVATHVDELVGLTAMVIRAGVEEGTFRKVDPVAAGRAVLSATSRFHHPAHAAEWADPAIDTAYNDVWQLMMDGLCAGQRSG</sequence>
<evidence type="ECO:0000256" key="4">
    <source>
        <dbReference type="PROSITE-ProRule" id="PRU00335"/>
    </source>
</evidence>
<accession>A0ABQ5Q4Y0</accession>
<dbReference type="InterPro" id="IPR036271">
    <property type="entry name" value="Tet_transcr_reg_TetR-rel_C_sf"/>
</dbReference>
<evidence type="ECO:0000313" key="6">
    <source>
        <dbReference type="EMBL" id="GLH69170.1"/>
    </source>
</evidence>
<gene>
    <name evidence="6" type="ORF">GETHPA_07030</name>
</gene>
<evidence type="ECO:0000256" key="2">
    <source>
        <dbReference type="ARBA" id="ARBA00023125"/>
    </source>
</evidence>
<protein>
    <submittedName>
        <fullName evidence="6">TetR family transcriptional regulator</fullName>
    </submittedName>
</protein>
<dbReference type="InterPro" id="IPR050109">
    <property type="entry name" value="HTH-type_TetR-like_transc_reg"/>
</dbReference>
<dbReference type="Proteomes" id="UP001165089">
    <property type="component" value="Unassembled WGS sequence"/>
</dbReference>
<dbReference type="InterPro" id="IPR041478">
    <property type="entry name" value="TetR_C_27"/>
</dbReference>
<proteinExistence type="predicted"/>
<evidence type="ECO:0000259" key="5">
    <source>
        <dbReference type="PROSITE" id="PS50977"/>
    </source>
</evidence>
<keyword evidence="7" id="KW-1185">Reference proteome</keyword>
<keyword evidence="1" id="KW-0805">Transcription regulation</keyword>
<reference evidence="6 7" key="1">
    <citation type="journal article" date="2023" name="Antonie Van Leeuwenhoek">
        <title>Mesoterricola silvestris gen. nov., sp. nov., Mesoterricola sediminis sp. nov., Geothrix oryzae sp. nov., Geothrix edaphica sp. nov., Geothrix rubra sp. nov., and Geothrix limicola sp. nov., six novel members of Acidobacteriota isolated from soils.</title>
        <authorList>
            <person name="Itoh H."/>
            <person name="Sugisawa Y."/>
            <person name="Mise K."/>
            <person name="Xu Z."/>
            <person name="Kuniyasu M."/>
            <person name="Ushijima N."/>
            <person name="Kawano K."/>
            <person name="Kobayashi E."/>
            <person name="Shiratori Y."/>
            <person name="Masuda Y."/>
            <person name="Senoo K."/>
        </authorList>
    </citation>
    <scope>NUCLEOTIDE SEQUENCE [LARGE SCALE GENOMIC DNA]</scope>
    <source>
        <strain evidence="6 7">Red803</strain>
    </source>
</reference>
<dbReference type="SUPFAM" id="SSF48498">
    <property type="entry name" value="Tetracyclin repressor-like, C-terminal domain"/>
    <property type="match status" value="1"/>
</dbReference>
<dbReference type="EMBL" id="BSDD01000001">
    <property type="protein sequence ID" value="GLH69170.1"/>
    <property type="molecule type" value="Genomic_DNA"/>
</dbReference>
<dbReference type="SUPFAM" id="SSF46689">
    <property type="entry name" value="Homeodomain-like"/>
    <property type="match status" value="1"/>
</dbReference>
<evidence type="ECO:0000256" key="3">
    <source>
        <dbReference type="ARBA" id="ARBA00023163"/>
    </source>
</evidence>
<keyword evidence="3" id="KW-0804">Transcription</keyword>
<feature type="DNA-binding region" description="H-T-H motif" evidence="4">
    <location>
        <begin position="30"/>
        <end position="49"/>
    </location>
</feature>
<dbReference type="Gene3D" id="1.10.357.10">
    <property type="entry name" value="Tetracycline Repressor, domain 2"/>
    <property type="match status" value="1"/>
</dbReference>
<dbReference type="InterPro" id="IPR001647">
    <property type="entry name" value="HTH_TetR"/>
</dbReference>
<evidence type="ECO:0000256" key="1">
    <source>
        <dbReference type="ARBA" id="ARBA00023015"/>
    </source>
</evidence>
<organism evidence="6 7">
    <name type="scientific">Geothrix rubra</name>
    <dbReference type="NCBI Taxonomy" id="2927977"/>
    <lineage>
        <taxon>Bacteria</taxon>
        <taxon>Pseudomonadati</taxon>
        <taxon>Acidobacteriota</taxon>
        <taxon>Holophagae</taxon>
        <taxon>Holophagales</taxon>
        <taxon>Holophagaceae</taxon>
        <taxon>Geothrix</taxon>
    </lineage>
</organism>
<evidence type="ECO:0000313" key="7">
    <source>
        <dbReference type="Proteomes" id="UP001165089"/>
    </source>
</evidence>
<dbReference type="Pfam" id="PF00440">
    <property type="entry name" value="TetR_N"/>
    <property type="match status" value="1"/>
</dbReference>
<keyword evidence="2 4" id="KW-0238">DNA-binding</keyword>
<name>A0ABQ5Q4Y0_9BACT</name>
<dbReference type="PROSITE" id="PS01081">
    <property type="entry name" value="HTH_TETR_1"/>
    <property type="match status" value="1"/>
</dbReference>
<dbReference type="InterPro" id="IPR009057">
    <property type="entry name" value="Homeodomain-like_sf"/>
</dbReference>
<dbReference type="PROSITE" id="PS50977">
    <property type="entry name" value="HTH_TETR_2"/>
    <property type="match status" value="1"/>
</dbReference>
<comment type="caution">
    <text evidence="6">The sequence shown here is derived from an EMBL/GenBank/DDBJ whole genome shotgun (WGS) entry which is preliminary data.</text>
</comment>
<dbReference type="InterPro" id="IPR023772">
    <property type="entry name" value="DNA-bd_HTH_TetR-type_CS"/>
</dbReference>
<dbReference type="PANTHER" id="PTHR30055:SF151">
    <property type="entry name" value="TRANSCRIPTIONAL REGULATORY PROTEIN"/>
    <property type="match status" value="1"/>
</dbReference>
<dbReference type="Pfam" id="PF17935">
    <property type="entry name" value="TetR_C_27"/>
    <property type="match status" value="1"/>
</dbReference>
<dbReference type="RefSeq" id="WP_285722990.1">
    <property type="nucleotide sequence ID" value="NZ_BSDD01000001.1"/>
</dbReference>
<dbReference type="PANTHER" id="PTHR30055">
    <property type="entry name" value="HTH-TYPE TRANSCRIPTIONAL REGULATOR RUTR"/>
    <property type="match status" value="1"/>
</dbReference>